<evidence type="ECO:0000256" key="1">
    <source>
        <dbReference type="SAM" id="MobiDB-lite"/>
    </source>
</evidence>
<dbReference type="OrthoDB" id="1429008at2759"/>
<evidence type="ECO:0000313" key="4">
    <source>
        <dbReference type="Proteomes" id="UP000631114"/>
    </source>
</evidence>
<feature type="domain" description="DUF4218" evidence="2">
    <location>
        <begin position="3"/>
        <end position="48"/>
    </location>
</feature>
<gene>
    <name evidence="3" type="ORF">IFM89_023335</name>
</gene>
<protein>
    <recommendedName>
        <fullName evidence="2">DUF4218 domain-containing protein</fullName>
    </recommendedName>
</protein>
<organism evidence="3 4">
    <name type="scientific">Coptis chinensis</name>
    <dbReference type="NCBI Taxonomy" id="261450"/>
    <lineage>
        <taxon>Eukaryota</taxon>
        <taxon>Viridiplantae</taxon>
        <taxon>Streptophyta</taxon>
        <taxon>Embryophyta</taxon>
        <taxon>Tracheophyta</taxon>
        <taxon>Spermatophyta</taxon>
        <taxon>Magnoliopsida</taxon>
        <taxon>Ranunculales</taxon>
        <taxon>Ranunculaceae</taxon>
        <taxon>Coptidoideae</taxon>
        <taxon>Coptis</taxon>
    </lineage>
</organism>
<name>A0A835HNV3_9MAGN</name>
<sequence>MMRTYKGYVRNQTFVERCIQEQYLVGEAMMYCMEYIRGCDKCNHKKGRKVIMDDDIENAYPLDKKGKEHILSNVEYQQVRKWVSKYSPENVDWEEKYQKYVQDHKSTGRSCKGSQPKELDYIPWLRLQLQNEKESAFKRIVDGPSFKAMSYNIYAVNGYAFYTADSKKGTTTQNSRVSMKAVTSYRASAKDRNLVDDEATYYGVVQKNLELDYEDFKQTLEQGESPDEEGSVTQERGPRKLVEFNNDGQPIGENKVKYVTTIGKVAGMHIPITYCDWPTLDTIDKNLKDKLWDCILEEFDLPPCRKGTTLYKINRAWKQRKSGLRCKWYDKFPTDVERKINVPPLVKKEDWEQFVDLCSTEVEQSKRENGKFSRMKMKNKHTTGRKGSACVIEELKKNSPTGTVTQTEGFLGTHRTKDGSFLPDSLETMVRTIFLVICLVYC</sequence>
<dbReference type="PANTHER" id="PTHR48258:SF9">
    <property type="entry name" value="OS01G0348150 PROTEIN"/>
    <property type="match status" value="1"/>
</dbReference>
<evidence type="ECO:0000313" key="3">
    <source>
        <dbReference type="EMBL" id="KAF9601804.1"/>
    </source>
</evidence>
<keyword evidence="4" id="KW-1185">Reference proteome</keyword>
<evidence type="ECO:0000259" key="2">
    <source>
        <dbReference type="Pfam" id="PF13960"/>
    </source>
</evidence>
<dbReference type="AlphaFoldDB" id="A0A835HNV3"/>
<dbReference type="Pfam" id="PF03004">
    <property type="entry name" value="Transposase_24"/>
    <property type="match status" value="1"/>
</dbReference>
<comment type="caution">
    <text evidence="3">The sequence shown here is derived from an EMBL/GenBank/DDBJ whole genome shotgun (WGS) entry which is preliminary data.</text>
</comment>
<dbReference type="Proteomes" id="UP000631114">
    <property type="component" value="Unassembled WGS sequence"/>
</dbReference>
<reference evidence="3 4" key="1">
    <citation type="submission" date="2020-10" db="EMBL/GenBank/DDBJ databases">
        <title>The Coptis chinensis genome and diversification of protoberbering-type alkaloids.</title>
        <authorList>
            <person name="Wang B."/>
            <person name="Shu S."/>
            <person name="Song C."/>
            <person name="Liu Y."/>
        </authorList>
    </citation>
    <scope>NUCLEOTIDE SEQUENCE [LARGE SCALE GENOMIC DNA]</scope>
    <source>
        <strain evidence="3">HL-2020</strain>
        <tissue evidence="3">Leaf</tissue>
    </source>
</reference>
<dbReference type="PANTHER" id="PTHR48258">
    <property type="entry name" value="DUF4218 DOMAIN-CONTAINING PROTEIN-RELATED"/>
    <property type="match status" value="1"/>
</dbReference>
<dbReference type="EMBL" id="JADFTS010000006">
    <property type="protein sequence ID" value="KAF9601804.1"/>
    <property type="molecule type" value="Genomic_DNA"/>
</dbReference>
<dbReference type="InterPro" id="IPR004252">
    <property type="entry name" value="Probable_transposase_24"/>
</dbReference>
<accession>A0A835HNV3</accession>
<dbReference type="Pfam" id="PF13960">
    <property type="entry name" value="DUF4218"/>
    <property type="match status" value="1"/>
</dbReference>
<dbReference type="InterPro" id="IPR025452">
    <property type="entry name" value="DUF4218"/>
</dbReference>
<feature type="region of interest" description="Disordered" evidence="1">
    <location>
        <begin position="220"/>
        <end position="246"/>
    </location>
</feature>
<proteinExistence type="predicted"/>